<dbReference type="Pfam" id="PF21157">
    <property type="entry name" value="DksA_N"/>
    <property type="match status" value="1"/>
</dbReference>
<keyword evidence="2" id="KW-0863">Zinc-finger</keyword>
<keyword evidence="1" id="KW-0479">Metal-binding</keyword>
<dbReference type="SUPFAM" id="SSF57716">
    <property type="entry name" value="Glucocorticoid receptor-like (DNA-binding domain)"/>
    <property type="match status" value="1"/>
</dbReference>
<gene>
    <name evidence="7" type="ORF">Q4527_05610</name>
</gene>
<comment type="caution">
    <text evidence="7">The sequence shown here is derived from an EMBL/GenBank/DDBJ whole genome shotgun (WGS) entry which is preliminary data.</text>
</comment>
<dbReference type="EMBL" id="JAUOQI010000003">
    <property type="protein sequence ID" value="MDO6576858.1"/>
    <property type="molecule type" value="Genomic_DNA"/>
</dbReference>
<dbReference type="SUPFAM" id="SSF109635">
    <property type="entry name" value="DnaK suppressor protein DksA, alpha-hairpin domain"/>
    <property type="match status" value="1"/>
</dbReference>
<dbReference type="PROSITE" id="PS51128">
    <property type="entry name" value="ZF_DKSA_2"/>
    <property type="match status" value="1"/>
</dbReference>
<dbReference type="Proteomes" id="UP001170717">
    <property type="component" value="Unassembled WGS sequence"/>
</dbReference>
<dbReference type="InterPro" id="IPR000962">
    <property type="entry name" value="Znf_DskA_TraR"/>
</dbReference>
<evidence type="ECO:0000256" key="1">
    <source>
        <dbReference type="ARBA" id="ARBA00022723"/>
    </source>
</evidence>
<protein>
    <submittedName>
        <fullName evidence="7">TraR/DksA C4-type zinc finger protein</fullName>
    </submittedName>
</protein>
<keyword evidence="3" id="KW-0862">Zinc</keyword>
<dbReference type="GeneID" id="83259990"/>
<sequence>MNQILDKQQLLDAPAEDYMNDAQLEFFKALLTELKKKTMLHIEEMKVQLSDPPEINDDVDRAQYEEDSRIGLRILDRERKLILKIDKSLRRITEGDFGYCQETGEPIGIPRLLIRPISEYCADVKQINEGKERHFQRERK</sequence>
<evidence type="ECO:0000256" key="3">
    <source>
        <dbReference type="ARBA" id="ARBA00022833"/>
    </source>
</evidence>
<organism evidence="7 8">
    <name type="scientific">Alteromonas stellipolaris</name>
    <dbReference type="NCBI Taxonomy" id="233316"/>
    <lineage>
        <taxon>Bacteria</taxon>
        <taxon>Pseudomonadati</taxon>
        <taxon>Pseudomonadota</taxon>
        <taxon>Gammaproteobacteria</taxon>
        <taxon>Alteromonadales</taxon>
        <taxon>Alteromonadaceae</taxon>
        <taxon>Alteromonas/Salinimonas group</taxon>
        <taxon>Alteromonas</taxon>
    </lineage>
</organism>
<proteinExistence type="predicted"/>
<feature type="domain" description="Zinc finger DksA/TraR C4-type" evidence="5">
    <location>
        <begin position="95"/>
        <end position="126"/>
    </location>
</feature>
<dbReference type="InterPro" id="IPR037187">
    <property type="entry name" value="DnaK_N"/>
</dbReference>
<dbReference type="PANTHER" id="PTHR33823">
    <property type="entry name" value="RNA POLYMERASE-BINDING TRANSCRIPTION FACTOR DKSA-RELATED"/>
    <property type="match status" value="1"/>
</dbReference>
<evidence type="ECO:0000256" key="2">
    <source>
        <dbReference type="ARBA" id="ARBA00022771"/>
    </source>
</evidence>
<name>A0AAW7Z079_9ALTE</name>
<dbReference type="PANTHER" id="PTHR33823:SF2">
    <property type="entry name" value="RNA POLYMERASE-BINDING TRANSCRIPTION FACTOR DKSA"/>
    <property type="match status" value="1"/>
</dbReference>
<reference evidence="7" key="1">
    <citation type="submission" date="2023-07" db="EMBL/GenBank/DDBJ databases">
        <title>Genome content predicts the carbon catabolic preferences of heterotrophic bacteria.</title>
        <authorList>
            <person name="Gralka M."/>
        </authorList>
    </citation>
    <scope>NUCLEOTIDE SEQUENCE</scope>
    <source>
        <strain evidence="7">F2M12</strain>
    </source>
</reference>
<dbReference type="InterPro" id="IPR048489">
    <property type="entry name" value="DksA_N"/>
</dbReference>
<evidence type="ECO:0000259" key="5">
    <source>
        <dbReference type="Pfam" id="PF01258"/>
    </source>
</evidence>
<dbReference type="GO" id="GO:0008270">
    <property type="term" value="F:zinc ion binding"/>
    <property type="evidence" value="ECO:0007669"/>
    <property type="project" value="UniProtKB-KW"/>
</dbReference>
<dbReference type="RefSeq" id="WP_061998057.1">
    <property type="nucleotide sequence ID" value="NZ_CAXIBE010000011.1"/>
</dbReference>
<feature type="domain" description="DnaK suppressor protein DksA N-terminal" evidence="6">
    <location>
        <begin position="23"/>
        <end position="92"/>
    </location>
</feature>
<feature type="zinc finger region" description="dksA C4-type" evidence="4">
    <location>
        <begin position="100"/>
        <end position="124"/>
    </location>
</feature>
<dbReference type="Gene3D" id="1.20.120.910">
    <property type="entry name" value="DksA, coiled-coil domain"/>
    <property type="match status" value="1"/>
</dbReference>
<evidence type="ECO:0000313" key="7">
    <source>
        <dbReference type="EMBL" id="MDO6576858.1"/>
    </source>
</evidence>
<evidence type="ECO:0000313" key="8">
    <source>
        <dbReference type="Proteomes" id="UP001170717"/>
    </source>
</evidence>
<evidence type="ECO:0000256" key="4">
    <source>
        <dbReference type="PROSITE-ProRule" id="PRU00510"/>
    </source>
</evidence>
<dbReference type="AlphaFoldDB" id="A0AAW7Z079"/>
<evidence type="ECO:0000259" key="6">
    <source>
        <dbReference type="Pfam" id="PF21157"/>
    </source>
</evidence>
<dbReference type="Pfam" id="PF01258">
    <property type="entry name" value="zf-dskA_traR"/>
    <property type="match status" value="1"/>
</dbReference>
<accession>A0AAW7Z079</accession>